<feature type="non-terminal residue" evidence="1">
    <location>
        <position position="69"/>
    </location>
</feature>
<dbReference type="AlphaFoldDB" id="A0AAD8A379"/>
<protein>
    <submittedName>
        <fullName evidence="1">Uncharacterized protein</fullName>
    </submittedName>
</protein>
<proteinExistence type="predicted"/>
<evidence type="ECO:0000313" key="2">
    <source>
        <dbReference type="Proteomes" id="UP001233999"/>
    </source>
</evidence>
<gene>
    <name evidence="1" type="ORF">L9F63_002252</name>
</gene>
<keyword evidence="2" id="KW-1185">Reference proteome</keyword>
<sequence length="69" mass="8062">NIEVIIQEFDQRFSDFENMKGKLFLFKDPSSGISVIFKLIILSNPGLKEGSTFSSYFQRTNFLRFWFAA</sequence>
<reference evidence="1" key="1">
    <citation type="journal article" date="2023" name="IScience">
        <title>Live-bearing cockroach genome reveals convergent evolutionary mechanisms linked to viviparity in insects and beyond.</title>
        <authorList>
            <person name="Fouks B."/>
            <person name="Harrison M.C."/>
            <person name="Mikhailova A.A."/>
            <person name="Marchal E."/>
            <person name="English S."/>
            <person name="Carruthers M."/>
            <person name="Jennings E.C."/>
            <person name="Chiamaka E.L."/>
            <person name="Frigard R.A."/>
            <person name="Pippel M."/>
            <person name="Attardo G.M."/>
            <person name="Benoit J.B."/>
            <person name="Bornberg-Bauer E."/>
            <person name="Tobe S.S."/>
        </authorList>
    </citation>
    <scope>NUCLEOTIDE SEQUENCE</scope>
    <source>
        <strain evidence="1">Stay&amp;Tobe</strain>
    </source>
</reference>
<dbReference type="Proteomes" id="UP001233999">
    <property type="component" value="Unassembled WGS sequence"/>
</dbReference>
<name>A0AAD8A379_DIPPU</name>
<comment type="caution">
    <text evidence="1">The sequence shown here is derived from an EMBL/GenBank/DDBJ whole genome shotgun (WGS) entry which is preliminary data.</text>
</comment>
<accession>A0AAD8A379</accession>
<reference evidence="1" key="2">
    <citation type="submission" date="2023-05" db="EMBL/GenBank/DDBJ databases">
        <authorList>
            <person name="Fouks B."/>
        </authorList>
    </citation>
    <scope>NUCLEOTIDE SEQUENCE</scope>
    <source>
        <strain evidence="1">Stay&amp;Tobe</strain>
        <tissue evidence="1">Testes</tissue>
    </source>
</reference>
<organism evidence="1 2">
    <name type="scientific">Diploptera punctata</name>
    <name type="common">Pacific beetle cockroach</name>
    <dbReference type="NCBI Taxonomy" id="6984"/>
    <lineage>
        <taxon>Eukaryota</taxon>
        <taxon>Metazoa</taxon>
        <taxon>Ecdysozoa</taxon>
        <taxon>Arthropoda</taxon>
        <taxon>Hexapoda</taxon>
        <taxon>Insecta</taxon>
        <taxon>Pterygota</taxon>
        <taxon>Neoptera</taxon>
        <taxon>Polyneoptera</taxon>
        <taxon>Dictyoptera</taxon>
        <taxon>Blattodea</taxon>
        <taxon>Blaberoidea</taxon>
        <taxon>Blaberidae</taxon>
        <taxon>Diplopterinae</taxon>
        <taxon>Diploptera</taxon>
    </lineage>
</organism>
<evidence type="ECO:0000313" key="1">
    <source>
        <dbReference type="EMBL" id="KAJ9591181.1"/>
    </source>
</evidence>
<dbReference type="EMBL" id="JASPKZ010003882">
    <property type="protein sequence ID" value="KAJ9591181.1"/>
    <property type="molecule type" value="Genomic_DNA"/>
</dbReference>